<gene>
    <name evidence="1" type="ORF">JJB11_21855</name>
</gene>
<keyword evidence="2" id="KW-1185">Reference proteome</keyword>
<dbReference type="Proteomes" id="UP000630528">
    <property type="component" value="Unassembled WGS sequence"/>
</dbReference>
<evidence type="ECO:0000313" key="2">
    <source>
        <dbReference type="Proteomes" id="UP000630528"/>
    </source>
</evidence>
<reference evidence="1" key="1">
    <citation type="journal article" date="2012" name="J. Microbiol. Biotechnol.">
        <title>Ramlibacter ginsenosidimutans sp. nov., with ginsenoside-converting activity.</title>
        <authorList>
            <person name="Wang L."/>
            <person name="An D.S."/>
            <person name="Kim S.G."/>
            <person name="Jin F.X."/>
            <person name="Kim S.C."/>
            <person name="Lee S.T."/>
            <person name="Im W.T."/>
        </authorList>
    </citation>
    <scope>NUCLEOTIDE SEQUENCE</scope>
    <source>
        <strain evidence="1">KACC 17527</strain>
    </source>
</reference>
<sequence length="181" mass="18428">MKKIQAGASLFIVLILLAVMAVAALSLARVTMTSTAVAGNMSFKAAAMQASEAGLSEAFAQLQALAATDVDATKGTWYYPTAQATDAAGLPSGVTWSSVPSVPVPGGYTVSYVVERLCAGTLPVADITAQCVVKRLAASGSAKAGTEQMDSPAAVQYRMTAYVQGPKGTNTFVQAIATKAS</sequence>
<dbReference type="RefSeq" id="WP_201176576.1">
    <property type="nucleotide sequence ID" value="NZ_JAEPWM010000011.1"/>
</dbReference>
<reference evidence="1" key="2">
    <citation type="submission" date="2021-01" db="EMBL/GenBank/DDBJ databases">
        <authorList>
            <person name="Kang M."/>
        </authorList>
    </citation>
    <scope>NUCLEOTIDE SEQUENCE</scope>
    <source>
        <strain evidence="1">KACC 17527</strain>
    </source>
</reference>
<dbReference type="AlphaFoldDB" id="A0A934TYS0"/>
<organism evidence="1 2">
    <name type="scientific">Ramlibacter ginsenosidimutans</name>
    <dbReference type="NCBI Taxonomy" id="502333"/>
    <lineage>
        <taxon>Bacteria</taxon>
        <taxon>Pseudomonadati</taxon>
        <taxon>Pseudomonadota</taxon>
        <taxon>Betaproteobacteria</taxon>
        <taxon>Burkholderiales</taxon>
        <taxon>Comamonadaceae</taxon>
        <taxon>Ramlibacter</taxon>
    </lineage>
</organism>
<proteinExistence type="predicted"/>
<dbReference type="EMBL" id="JAEPWM010000011">
    <property type="protein sequence ID" value="MBK6008752.1"/>
    <property type="molecule type" value="Genomic_DNA"/>
</dbReference>
<evidence type="ECO:0000313" key="1">
    <source>
        <dbReference type="EMBL" id="MBK6008752.1"/>
    </source>
</evidence>
<name>A0A934TYS0_9BURK</name>
<accession>A0A934TYS0</accession>
<evidence type="ECO:0008006" key="3">
    <source>
        <dbReference type="Google" id="ProtNLM"/>
    </source>
</evidence>
<protein>
    <recommendedName>
        <fullName evidence="3">Type 4 fimbrial biogenesis protein PilX N-terminal domain-containing protein</fullName>
    </recommendedName>
</protein>
<comment type="caution">
    <text evidence="1">The sequence shown here is derived from an EMBL/GenBank/DDBJ whole genome shotgun (WGS) entry which is preliminary data.</text>
</comment>